<dbReference type="Proteomes" id="UP001497522">
    <property type="component" value="Unassembled WGS sequence"/>
</dbReference>
<comment type="caution">
    <text evidence="1">The sequence shown here is derived from an EMBL/GenBank/DDBJ whole genome shotgun (WGS) entry which is preliminary data.</text>
</comment>
<evidence type="ECO:0000313" key="1">
    <source>
        <dbReference type="EMBL" id="CAK9856386.1"/>
    </source>
</evidence>
<dbReference type="EMBL" id="CAXHBF010000508">
    <property type="protein sequence ID" value="CAK9856386.1"/>
    <property type="molecule type" value="Genomic_DNA"/>
</dbReference>
<accession>A0ABP1A2R6</accession>
<proteinExistence type="predicted"/>
<gene>
    <name evidence="1" type="ORF">CSSPJE1EN2_LOCUS26318</name>
</gene>
<sequence>MKELIKNIDALAADRRSDCRRINSVEELAAGLISCSQARRSDATTLPTCLHKDDGKVEEVPALLNLCRLESQGMKGAFIASNQARSSQAKKLRKPHLRSKQEPVLRLLIARSTIICDGRRTAADTEVIELLNS</sequence>
<keyword evidence="2" id="KW-1185">Reference proteome</keyword>
<evidence type="ECO:0000313" key="2">
    <source>
        <dbReference type="Proteomes" id="UP001497522"/>
    </source>
</evidence>
<name>A0ABP1A2R6_9BRYO</name>
<protein>
    <submittedName>
        <fullName evidence="1">Uncharacterized protein</fullName>
    </submittedName>
</protein>
<reference evidence="1" key="1">
    <citation type="submission" date="2024-03" db="EMBL/GenBank/DDBJ databases">
        <authorList>
            <consortium name="ELIXIR-Norway"/>
            <consortium name="Elixir Norway"/>
        </authorList>
    </citation>
    <scope>NUCLEOTIDE SEQUENCE</scope>
</reference>
<organism evidence="1 2">
    <name type="scientific">Sphagnum jensenii</name>
    <dbReference type="NCBI Taxonomy" id="128206"/>
    <lineage>
        <taxon>Eukaryota</taxon>
        <taxon>Viridiplantae</taxon>
        <taxon>Streptophyta</taxon>
        <taxon>Embryophyta</taxon>
        <taxon>Bryophyta</taxon>
        <taxon>Sphagnophytina</taxon>
        <taxon>Sphagnopsida</taxon>
        <taxon>Sphagnales</taxon>
        <taxon>Sphagnaceae</taxon>
        <taxon>Sphagnum</taxon>
    </lineage>
</organism>